<dbReference type="SUPFAM" id="SSF55073">
    <property type="entry name" value="Nucleotide cyclase"/>
    <property type="match status" value="1"/>
</dbReference>
<proteinExistence type="predicted"/>
<evidence type="ECO:0000313" key="5">
    <source>
        <dbReference type="Proteomes" id="UP000002734"/>
    </source>
</evidence>
<dbReference type="InterPro" id="IPR029787">
    <property type="entry name" value="Nucleotide_cyclase"/>
</dbReference>
<dbReference type="KEGG" id="dda:Dd703_0933"/>
<dbReference type="AlphaFoldDB" id="C6CBF5"/>
<dbReference type="NCBIfam" id="TIGR00254">
    <property type="entry name" value="GGDEF"/>
    <property type="match status" value="1"/>
</dbReference>
<protein>
    <submittedName>
        <fullName evidence="4">Diguanylate cyclase</fullName>
    </submittedName>
</protein>
<dbReference type="GO" id="GO:0007165">
    <property type="term" value="P:signal transduction"/>
    <property type="evidence" value="ECO:0007669"/>
    <property type="project" value="InterPro"/>
</dbReference>
<feature type="domain" description="GGDEF" evidence="3">
    <location>
        <begin position="284"/>
        <end position="417"/>
    </location>
</feature>
<dbReference type="InterPro" id="IPR033417">
    <property type="entry name" value="CHASE8"/>
</dbReference>
<dbReference type="Gene3D" id="3.30.70.270">
    <property type="match status" value="1"/>
</dbReference>
<dbReference type="PANTHER" id="PTHR46663">
    <property type="entry name" value="DIGUANYLATE CYCLASE DGCT-RELATED"/>
    <property type="match status" value="1"/>
</dbReference>
<feature type="transmembrane region" description="Helical" evidence="1">
    <location>
        <begin position="161"/>
        <end position="183"/>
    </location>
</feature>
<dbReference type="RefSeq" id="WP_012764558.1">
    <property type="nucleotide sequence ID" value="NC_012880.1"/>
</dbReference>
<organism evidence="4 5">
    <name type="scientific">Musicola paradisiaca (strain Ech703)</name>
    <name type="common">Dickeya paradisiaca</name>
    <name type="synonym">Dickeya dadantii</name>
    <dbReference type="NCBI Taxonomy" id="579405"/>
    <lineage>
        <taxon>Bacteria</taxon>
        <taxon>Pseudomonadati</taxon>
        <taxon>Pseudomonadota</taxon>
        <taxon>Gammaproteobacteria</taxon>
        <taxon>Enterobacterales</taxon>
        <taxon>Pectobacteriaceae</taxon>
        <taxon>Musicola</taxon>
    </lineage>
</organism>
<dbReference type="PROSITE" id="PS50885">
    <property type="entry name" value="HAMP"/>
    <property type="match status" value="1"/>
</dbReference>
<gene>
    <name evidence="4" type="ordered locus">Dd703_0933</name>
</gene>
<dbReference type="InterPro" id="IPR043128">
    <property type="entry name" value="Rev_trsase/Diguanyl_cyclase"/>
</dbReference>
<keyword evidence="1" id="KW-0812">Transmembrane</keyword>
<dbReference type="Pfam" id="PF17152">
    <property type="entry name" value="CHASE8"/>
    <property type="match status" value="1"/>
</dbReference>
<keyword evidence="1" id="KW-1133">Transmembrane helix</keyword>
<dbReference type="STRING" id="579405.Dd703_0933"/>
<dbReference type="InterPro" id="IPR000160">
    <property type="entry name" value="GGDEF_dom"/>
</dbReference>
<dbReference type="PANTHER" id="PTHR46663:SF2">
    <property type="entry name" value="GGDEF DOMAIN-CONTAINING PROTEIN"/>
    <property type="match status" value="1"/>
</dbReference>
<dbReference type="Pfam" id="PF00990">
    <property type="entry name" value="GGDEF"/>
    <property type="match status" value="1"/>
</dbReference>
<feature type="domain" description="HAMP" evidence="2">
    <location>
        <begin position="189"/>
        <end position="242"/>
    </location>
</feature>
<dbReference type="InterPro" id="IPR003660">
    <property type="entry name" value="HAMP_dom"/>
</dbReference>
<dbReference type="HOGENOM" id="CLU_039310_2_0_6"/>
<dbReference type="SMART" id="SM00267">
    <property type="entry name" value="GGDEF"/>
    <property type="match status" value="1"/>
</dbReference>
<keyword evidence="5" id="KW-1185">Reference proteome</keyword>
<dbReference type="PROSITE" id="PS50887">
    <property type="entry name" value="GGDEF"/>
    <property type="match status" value="1"/>
</dbReference>
<dbReference type="eggNOG" id="COG2199">
    <property type="taxonomic scope" value="Bacteria"/>
</dbReference>
<keyword evidence="1" id="KW-0472">Membrane</keyword>
<accession>C6CBF5</accession>
<feature type="transmembrane region" description="Helical" evidence="1">
    <location>
        <begin position="27"/>
        <end position="51"/>
    </location>
</feature>
<reference evidence="4" key="1">
    <citation type="submission" date="2009-06" db="EMBL/GenBank/DDBJ databases">
        <title>Complete sequence of Dickeya dadantii Ech703.</title>
        <authorList>
            <consortium name="US DOE Joint Genome Institute"/>
            <person name="Lucas S."/>
            <person name="Copeland A."/>
            <person name="Lapidus A."/>
            <person name="Glavina del Rio T."/>
            <person name="Dalin E."/>
            <person name="Tice H."/>
            <person name="Bruce D."/>
            <person name="Goodwin L."/>
            <person name="Pitluck S."/>
            <person name="Chertkov O."/>
            <person name="Brettin T."/>
            <person name="Detter J.C."/>
            <person name="Han C."/>
            <person name="Larimer F."/>
            <person name="Land M."/>
            <person name="Hauser L."/>
            <person name="Kyrpides N."/>
            <person name="Mikhailova N."/>
            <person name="Balakrishnan V."/>
            <person name="Glasner J."/>
            <person name="Perna N.T."/>
        </authorList>
    </citation>
    <scope>NUCLEOTIDE SEQUENCE [LARGE SCALE GENOMIC DNA]</scope>
    <source>
        <strain evidence="4">Ech703</strain>
    </source>
</reference>
<dbReference type="InterPro" id="IPR052163">
    <property type="entry name" value="DGC-Regulatory_Protein"/>
</dbReference>
<dbReference type="CDD" id="cd01949">
    <property type="entry name" value="GGDEF"/>
    <property type="match status" value="1"/>
</dbReference>
<evidence type="ECO:0000313" key="4">
    <source>
        <dbReference type="EMBL" id="ACS84740.1"/>
    </source>
</evidence>
<evidence type="ECO:0000256" key="1">
    <source>
        <dbReference type="SAM" id="Phobius"/>
    </source>
</evidence>
<dbReference type="Gene3D" id="6.10.340.10">
    <property type="match status" value="1"/>
</dbReference>
<dbReference type="GO" id="GO:0016020">
    <property type="term" value="C:membrane"/>
    <property type="evidence" value="ECO:0007669"/>
    <property type="project" value="InterPro"/>
</dbReference>
<evidence type="ECO:0000259" key="3">
    <source>
        <dbReference type="PROSITE" id="PS50887"/>
    </source>
</evidence>
<evidence type="ECO:0000259" key="2">
    <source>
        <dbReference type="PROSITE" id="PS50885"/>
    </source>
</evidence>
<dbReference type="Proteomes" id="UP000002734">
    <property type="component" value="Chromosome"/>
</dbReference>
<dbReference type="EMBL" id="CP001654">
    <property type="protein sequence ID" value="ACS84740.1"/>
    <property type="molecule type" value="Genomic_DNA"/>
</dbReference>
<name>C6CBF5_MUSP7</name>
<sequence length="423" mass="47465">MNIVNSSEPNTPHCAGNATFRQALTRINMLVVIITMVVSWMLITAASLFSFKQYADKNLQLLAYTLSRNVEAAVVFRDGTAANEMLASLGQQEQFRRAVLSDAKGNVLTNWRAAEQEEPGWFSLFTSRWLFRGSVKQSIYHRGQLVGYLEIAGTDTTIRQFVSFSLLSLTLCILLASILAIFISHRLHRGLIQALHNIAEVVHDIRNNRHFSRRIPKVKIAELDSFGHDLNSLLDEIESWQQQMRKENDSLLERSLRDPLTGLANRTAFLGALGNILADRHHQTSAALLFMDGNSFKHINDTYGHAAGDQVLIAIANRLARYSRKQDLAARLGGDEFALILADIHDVSDVERVADSIRQAMQEPIPLDESLKVSISLSIGIAMTEPEMTPEALMAQADKAMYLDKQYFRLATTRMRRLSESVL</sequence>